<organism evidence="1 2">
    <name type="scientific">Gimesia maris</name>
    <dbReference type="NCBI Taxonomy" id="122"/>
    <lineage>
        <taxon>Bacteria</taxon>
        <taxon>Pseudomonadati</taxon>
        <taxon>Planctomycetota</taxon>
        <taxon>Planctomycetia</taxon>
        <taxon>Planctomycetales</taxon>
        <taxon>Planctomycetaceae</taxon>
        <taxon>Gimesia</taxon>
    </lineage>
</organism>
<evidence type="ECO:0000313" key="2">
    <source>
        <dbReference type="Proteomes" id="UP000263642"/>
    </source>
</evidence>
<comment type="caution">
    <text evidence="1">The sequence shown here is derived from an EMBL/GenBank/DDBJ whole genome shotgun (WGS) entry which is preliminary data.</text>
</comment>
<evidence type="ECO:0000313" key="1">
    <source>
        <dbReference type="EMBL" id="HCO22306.1"/>
    </source>
</evidence>
<name>A0A3D3R138_9PLAN</name>
<dbReference type="RefSeq" id="WP_154933512.1">
    <property type="nucleotide sequence ID" value="NZ_CAXBMG010000018.1"/>
</dbReference>
<protein>
    <submittedName>
        <fullName evidence="1">Uncharacterized protein</fullName>
    </submittedName>
</protein>
<dbReference type="AlphaFoldDB" id="A0A3D3R138"/>
<sequence length="153" mass="17106">MSTITIEAPESRSNDPSTLSVESFIQSTIKTLSWTLGTIVFCLAMIDFYAQTYAHETELALHLAQTEMLDQNKDLRMSEVNQYIAGTPSCVTMPADNHTQMCKKMKQYTWKGFFKDYSITVYVGLGENPSIDFVHGPGEMVEDIPAHTLGKAL</sequence>
<proteinExistence type="predicted"/>
<reference evidence="1 2" key="1">
    <citation type="journal article" date="2018" name="Nat. Biotechnol.">
        <title>A standardized bacterial taxonomy based on genome phylogeny substantially revises the tree of life.</title>
        <authorList>
            <person name="Parks D.H."/>
            <person name="Chuvochina M."/>
            <person name="Waite D.W."/>
            <person name="Rinke C."/>
            <person name="Skarshewski A."/>
            <person name="Chaumeil P.A."/>
            <person name="Hugenholtz P."/>
        </authorList>
    </citation>
    <scope>NUCLEOTIDE SEQUENCE [LARGE SCALE GENOMIC DNA]</scope>
    <source>
        <strain evidence="1">UBA9375</strain>
    </source>
</reference>
<accession>A0A3D3R138</accession>
<gene>
    <name evidence="1" type="ORF">DIT97_04300</name>
</gene>
<dbReference type="Proteomes" id="UP000263642">
    <property type="component" value="Unassembled WGS sequence"/>
</dbReference>
<dbReference type="EMBL" id="DQAY01000025">
    <property type="protein sequence ID" value="HCO22306.1"/>
    <property type="molecule type" value="Genomic_DNA"/>
</dbReference>